<evidence type="ECO:0000256" key="3">
    <source>
        <dbReference type="ARBA" id="ARBA00023274"/>
    </source>
</evidence>
<comment type="caution">
    <text evidence="6">The sequence shown here is derived from an EMBL/GenBank/DDBJ whole genome shotgun (WGS) entry which is preliminary data.</text>
</comment>
<name>W2UZP7_9RICK</name>
<dbReference type="PATRIC" id="fig|1401685.3.peg.524"/>
<feature type="domain" description="Small ribosomal subunit protein uS10" evidence="5">
    <location>
        <begin position="2"/>
        <end position="84"/>
    </location>
</feature>
<comment type="function">
    <text evidence="4">Involved in the binding of tRNA to the ribosomes.</text>
</comment>
<evidence type="ECO:0000259" key="5">
    <source>
        <dbReference type="SMART" id="SM01403"/>
    </source>
</evidence>
<dbReference type="InterPro" id="IPR027486">
    <property type="entry name" value="Ribosomal_uS10_dom"/>
</dbReference>
<keyword evidence="2 4" id="KW-0689">Ribosomal protein</keyword>
<proteinExistence type="inferred from homology"/>
<gene>
    <name evidence="4 6" type="primary">rpsJ</name>
    <name evidence="6" type="ORF">P857_234</name>
</gene>
<evidence type="ECO:0000256" key="4">
    <source>
        <dbReference type="HAMAP-Rule" id="MF_00508"/>
    </source>
</evidence>
<reference evidence="6 7" key="1">
    <citation type="journal article" date="2013" name="PLoS ONE">
        <title>Bacterial endosymbiosis in a chordate host: long-term co-evolution and conservation of secondary metabolism.</title>
        <authorList>
            <person name="Kwan J.C."/>
            <person name="Schmidt E.W."/>
        </authorList>
    </citation>
    <scope>NUCLEOTIDE SEQUENCE [LARGE SCALE GENOMIC DNA]</scope>
    <source>
        <strain evidence="7">L6</strain>
    </source>
</reference>
<dbReference type="GO" id="GO:0006412">
    <property type="term" value="P:translation"/>
    <property type="evidence" value="ECO:0007669"/>
    <property type="project" value="UniProtKB-UniRule"/>
</dbReference>
<dbReference type="HAMAP" id="MF_00508">
    <property type="entry name" value="Ribosomal_uS10"/>
    <property type="match status" value="1"/>
</dbReference>
<comment type="similarity">
    <text evidence="1 4">Belongs to the universal ribosomal protein uS10 family.</text>
</comment>
<keyword evidence="3 4" id="KW-0687">Ribonucleoprotein</keyword>
<dbReference type="SMART" id="SM01403">
    <property type="entry name" value="Ribosomal_S10"/>
    <property type="match status" value="1"/>
</dbReference>
<dbReference type="InterPro" id="IPR036838">
    <property type="entry name" value="Ribosomal_uS10_dom_sf"/>
</dbReference>
<dbReference type="Gene3D" id="3.30.70.600">
    <property type="entry name" value="Ribosomal protein S10 domain"/>
    <property type="match status" value="1"/>
</dbReference>
<dbReference type="STRING" id="1401685.P857_234"/>
<dbReference type="NCBIfam" id="NF001861">
    <property type="entry name" value="PRK00596.1"/>
    <property type="match status" value="1"/>
</dbReference>
<evidence type="ECO:0000313" key="7">
    <source>
        <dbReference type="Proteomes" id="UP000018951"/>
    </source>
</evidence>
<dbReference type="AlphaFoldDB" id="W2UZP7"/>
<accession>W2UZP7</accession>
<dbReference type="InterPro" id="IPR001848">
    <property type="entry name" value="Ribosomal_uS10"/>
</dbReference>
<dbReference type="GO" id="GO:0000049">
    <property type="term" value="F:tRNA binding"/>
    <property type="evidence" value="ECO:0007669"/>
    <property type="project" value="UniProtKB-UniRule"/>
</dbReference>
<dbReference type="PRINTS" id="PR00971">
    <property type="entry name" value="RIBOSOMALS10"/>
</dbReference>
<evidence type="ECO:0000256" key="2">
    <source>
        <dbReference type="ARBA" id="ARBA00022980"/>
    </source>
</evidence>
<dbReference type="GO" id="GO:0005840">
    <property type="term" value="C:ribosome"/>
    <property type="evidence" value="ECO:0007669"/>
    <property type="project" value="UniProtKB-KW"/>
</dbReference>
<dbReference type="EMBL" id="AXCJ01000005">
    <property type="protein sequence ID" value="ETO91325.1"/>
    <property type="molecule type" value="Genomic_DNA"/>
</dbReference>
<dbReference type="SUPFAM" id="SSF54999">
    <property type="entry name" value="Ribosomal protein S10"/>
    <property type="match status" value="1"/>
</dbReference>
<sequence length="88" mass="10030">MEKAVRKIIQSGRRGGATVVGPIPLPKTRKVFTVNRSPHVDKKSREQFEIFVSTRLIEFVNFDSHLTRSFAEWQLPSGVEAYIEVEDA</sequence>
<evidence type="ECO:0000256" key="1">
    <source>
        <dbReference type="ARBA" id="ARBA00007102"/>
    </source>
</evidence>
<comment type="subunit">
    <text evidence="4">Part of the 30S ribosomal subunit.</text>
</comment>
<dbReference type="NCBIfam" id="TIGR01049">
    <property type="entry name" value="rpsJ_bact"/>
    <property type="match status" value="1"/>
</dbReference>
<protein>
    <recommendedName>
        <fullName evidence="4">Small ribosomal subunit protein uS10</fullName>
    </recommendedName>
</protein>
<dbReference type="GO" id="GO:0003735">
    <property type="term" value="F:structural constituent of ribosome"/>
    <property type="evidence" value="ECO:0007669"/>
    <property type="project" value="InterPro"/>
</dbReference>
<evidence type="ECO:0000313" key="6">
    <source>
        <dbReference type="EMBL" id="ETO91325.1"/>
    </source>
</evidence>
<dbReference type="GO" id="GO:1990904">
    <property type="term" value="C:ribonucleoprotein complex"/>
    <property type="evidence" value="ECO:0007669"/>
    <property type="project" value="UniProtKB-KW"/>
</dbReference>
<organism evidence="6 7">
    <name type="scientific">Candidatus Xenolissoclinum pacificiensis L6</name>
    <dbReference type="NCBI Taxonomy" id="1401685"/>
    <lineage>
        <taxon>Bacteria</taxon>
        <taxon>Pseudomonadati</taxon>
        <taxon>Pseudomonadota</taxon>
        <taxon>Alphaproteobacteria</taxon>
        <taxon>Rickettsiales</taxon>
        <taxon>Anaplasmataceae</taxon>
        <taxon>Candidatus Xenolissoclinum</taxon>
    </lineage>
</organism>
<dbReference type="Proteomes" id="UP000018951">
    <property type="component" value="Unassembled WGS sequence"/>
</dbReference>
<keyword evidence="7" id="KW-1185">Reference proteome</keyword>
<dbReference type="PANTHER" id="PTHR11700">
    <property type="entry name" value="30S RIBOSOMAL PROTEIN S10 FAMILY MEMBER"/>
    <property type="match status" value="1"/>
</dbReference>
<dbReference type="Pfam" id="PF00338">
    <property type="entry name" value="Ribosomal_S10"/>
    <property type="match status" value="1"/>
</dbReference>